<comment type="caution">
    <text evidence="1">The sequence shown here is derived from an EMBL/GenBank/DDBJ whole genome shotgun (WGS) entry which is preliminary data.</text>
</comment>
<proteinExistence type="predicted"/>
<dbReference type="EMBL" id="QSAE01000201">
    <property type="protein sequence ID" value="RGW30267.1"/>
    <property type="molecule type" value="Genomic_DNA"/>
</dbReference>
<sequence length="82" mass="9551">MLVYCQRKVIIDSLLDFASYAFYYINIEVTYELLILEIIADNPSVDFGMPGELVYFVEQFYKNGYEELLIALISEKSTPHNI</sequence>
<name>A0A413B1P8_9FIRM</name>
<gene>
    <name evidence="1" type="ORF">DWV78_17330</name>
</gene>
<evidence type="ECO:0000313" key="2">
    <source>
        <dbReference type="Proteomes" id="UP000286581"/>
    </source>
</evidence>
<protein>
    <submittedName>
        <fullName evidence="1">Uncharacterized protein</fullName>
    </submittedName>
</protein>
<evidence type="ECO:0000313" key="1">
    <source>
        <dbReference type="EMBL" id="RGW30267.1"/>
    </source>
</evidence>
<dbReference type="Proteomes" id="UP000286581">
    <property type="component" value="Unassembled WGS sequence"/>
</dbReference>
<dbReference type="AlphaFoldDB" id="A0A413B1P8"/>
<accession>A0A413B1P8</accession>
<organism evidence="1 2">
    <name type="scientific">Agathobacter rectalis</name>
    <dbReference type="NCBI Taxonomy" id="39491"/>
    <lineage>
        <taxon>Bacteria</taxon>
        <taxon>Bacillati</taxon>
        <taxon>Bacillota</taxon>
        <taxon>Clostridia</taxon>
        <taxon>Lachnospirales</taxon>
        <taxon>Lachnospiraceae</taxon>
        <taxon>Agathobacter</taxon>
    </lineage>
</organism>
<reference evidence="1 2" key="1">
    <citation type="submission" date="2018-08" db="EMBL/GenBank/DDBJ databases">
        <title>A genome reference for cultivated species of the human gut microbiota.</title>
        <authorList>
            <person name="Zou Y."/>
            <person name="Xue W."/>
            <person name="Luo G."/>
        </authorList>
    </citation>
    <scope>NUCLEOTIDE SEQUENCE [LARGE SCALE GENOMIC DNA]</scope>
    <source>
        <strain evidence="1 2">AF12-8</strain>
    </source>
</reference>